<reference evidence="1 2" key="1">
    <citation type="journal article" date="2006" name="Syst. Appl. Microbiol.">
        <title>Anoxybacillus amylolyticus sp. nov., a thermophilic amylase producing bacterium isolated from Mount Rittmann (Antarctica).</title>
        <authorList>
            <person name="Poli A."/>
            <person name="Esposito E."/>
            <person name="Lama L."/>
            <person name="Orlando P."/>
            <person name="Nicolaus G."/>
            <person name="de Appolonia F."/>
            <person name="Gambacorta A."/>
            <person name="Nicolaus B."/>
        </authorList>
    </citation>
    <scope>NUCLEOTIDE SEQUENCE [LARGE SCALE GENOMIC DNA]</scope>
    <source>
        <strain evidence="1 2">DSM 15939</strain>
    </source>
</reference>
<dbReference type="KEGG" id="aamy:GFC30_2390"/>
<evidence type="ECO:0008006" key="3">
    <source>
        <dbReference type="Google" id="ProtNLM"/>
    </source>
</evidence>
<dbReference type="RefSeq" id="WP_066325797.1">
    <property type="nucleotide sequence ID" value="NZ_CP015438.1"/>
</dbReference>
<dbReference type="PATRIC" id="fig|294699.3.peg.2459"/>
<evidence type="ECO:0000313" key="1">
    <source>
        <dbReference type="EMBL" id="ANB61138.1"/>
    </source>
</evidence>
<evidence type="ECO:0000313" key="2">
    <source>
        <dbReference type="Proteomes" id="UP000076865"/>
    </source>
</evidence>
<keyword evidence="2" id="KW-1185">Reference proteome</keyword>
<dbReference type="SUPFAM" id="SSF51338">
    <property type="entry name" value="Composite domain of metallo-dependent hydrolases"/>
    <property type="match status" value="1"/>
</dbReference>
<dbReference type="AlphaFoldDB" id="A0A160F441"/>
<proteinExistence type="predicted"/>
<dbReference type="InterPro" id="IPR011059">
    <property type="entry name" value="Metal-dep_hydrolase_composite"/>
</dbReference>
<dbReference type="EMBL" id="CP015438">
    <property type="protein sequence ID" value="ANB61138.1"/>
    <property type="molecule type" value="Genomic_DNA"/>
</dbReference>
<name>A0A160F441_9BACL</name>
<dbReference type="OrthoDB" id="2959323at2"/>
<gene>
    <name evidence="1" type="ORF">GFC30_2390</name>
</gene>
<organism evidence="1 2">
    <name type="scientific">Anoxybacteroides amylolyticum</name>
    <dbReference type="NCBI Taxonomy" id="294699"/>
    <lineage>
        <taxon>Bacteria</taxon>
        <taxon>Bacillati</taxon>
        <taxon>Bacillota</taxon>
        <taxon>Bacilli</taxon>
        <taxon>Bacillales</taxon>
        <taxon>Anoxybacillaceae</taxon>
        <taxon>Anoxybacteroides</taxon>
    </lineage>
</organism>
<sequence>MPHIIDDATVVRNGTTRRCSIVVDKNRVDYIGEQTAVYRWMRMPVSEFVMTPGYVMLDFSFGNPRSFSEFKSYMQQHFLAKGCTTLLVVCNVRYEKQLPDALQHLRLHLLNSPIDYFIGVKIPLRTLTPSFVRACKRLHIPVLFVELNGDERIEKLAWGWMYDTFASYPLPLVPYWLTPPTKQAEQHWQHVLAHARIPFLPFALKERVPLALDVLKKIGIYPQKGDIRIGGELDYNLYAKSNLVAEMFAVDYDKHVPVITVHNGKVMKAGNELFFHPGFGRERIVRAPGMFTANFT</sequence>
<dbReference type="Proteomes" id="UP000076865">
    <property type="component" value="Chromosome"/>
</dbReference>
<accession>A0A160F441</accession>
<protein>
    <recommendedName>
        <fullName evidence="3">Amidohydrolase family protein</fullName>
    </recommendedName>
</protein>
<dbReference type="GO" id="GO:0016810">
    <property type="term" value="F:hydrolase activity, acting on carbon-nitrogen (but not peptide) bonds"/>
    <property type="evidence" value="ECO:0007669"/>
    <property type="project" value="InterPro"/>
</dbReference>